<keyword evidence="2" id="KW-1185">Reference proteome</keyword>
<name>A0ACC3BDI9_9EURO</name>
<dbReference type="EMBL" id="JAOPJF010000006">
    <property type="protein sequence ID" value="KAK1148774.1"/>
    <property type="molecule type" value="Genomic_DNA"/>
</dbReference>
<evidence type="ECO:0000313" key="1">
    <source>
        <dbReference type="EMBL" id="KAK1148774.1"/>
    </source>
</evidence>
<sequence>MEGKHVKNVAEEVSEPSEVDSPPLPPSKIPFFRSTLFQALVIAGVFFCGPGMYGALNALGAGGLKSPLLVNITSGLSYGLNVIFALLTGVFVNVLGERIVLSLGVIGFSINGASLYCNNLFGNTWLMYFSSALQGFTTALLWVVQAAIMLAYPEPDFKGRFIAIWYTSIALGQSVGGALALGFNVSNKEAGAITPVTYIPLIAIAACGPFIALLISRPHQVIRRDGVKVLSKKQPNAWQEAKRMLLLLPLFIYSQWFLSYNSTFTAVYHSVRGRALTSFTSAFAGVAGTFAAGVFLDYQKLSRSTKFRWSYIAIYTLYTLTWVWDTVVQWYYSKTNPVGLDWAQSEFYASFLLILVKGFVDHAFQTWMYALIGTLTEDVDELTRYTGFLKAVNTGGAALGYAVQTKWSMMGSEALLFGLWVVQIVPTWLMADIEYQEWVRDASSLPQAYHQLVGVNLEDQQHCAARILPALRSSKPAIDYFLAHVVFPKEVKEFPDKLSASGWDIGESKVGFSGTNDSWRTLPLSVQQLDLPEQNHTNALVLEYLLRPENSVISIPNSHIPAQSDAQRLLDLVSKLDPPNQVILDVGAHILELSNVQVAKCWLEMLPKDEPIHGVVFVNGNDEIVVLDRMDRVELLQTSPFARQMEACFVFLDEAHTRGIDLKLPANYRAAVTLGPGITKDELVQGG</sequence>
<accession>A0ACC3BDI9</accession>
<dbReference type="Proteomes" id="UP001177260">
    <property type="component" value="Unassembled WGS sequence"/>
</dbReference>
<reference evidence="1 2" key="1">
    <citation type="journal article" date="2023" name="ACS Omega">
        <title>Identification of the Neoaspergillic Acid Biosynthesis Gene Cluster by Establishing an In Vitro CRISPR-Ribonucleoprotein Genetic System in Aspergillus melleus.</title>
        <authorList>
            <person name="Yuan B."/>
            <person name="Grau M.F."/>
            <person name="Murata R.M."/>
            <person name="Torok T."/>
            <person name="Venkateswaran K."/>
            <person name="Stajich J.E."/>
            <person name="Wang C.C.C."/>
        </authorList>
    </citation>
    <scope>NUCLEOTIDE SEQUENCE [LARGE SCALE GENOMIC DNA]</scope>
    <source>
        <strain evidence="1 2">IMV 1140</strain>
    </source>
</reference>
<gene>
    <name evidence="1" type="ORF">N8T08_008659</name>
</gene>
<protein>
    <submittedName>
        <fullName evidence="1">Uncharacterized protein</fullName>
    </submittedName>
</protein>
<comment type="caution">
    <text evidence="1">The sequence shown here is derived from an EMBL/GenBank/DDBJ whole genome shotgun (WGS) entry which is preliminary data.</text>
</comment>
<organism evidence="1 2">
    <name type="scientific">Aspergillus melleus</name>
    <dbReference type="NCBI Taxonomy" id="138277"/>
    <lineage>
        <taxon>Eukaryota</taxon>
        <taxon>Fungi</taxon>
        <taxon>Dikarya</taxon>
        <taxon>Ascomycota</taxon>
        <taxon>Pezizomycotina</taxon>
        <taxon>Eurotiomycetes</taxon>
        <taxon>Eurotiomycetidae</taxon>
        <taxon>Eurotiales</taxon>
        <taxon>Aspergillaceae</taxon>
        <taxon>Aspergillus</taxon>
        <taxon>Aspergillus subgen. Circumdati</taxon>
    </lineage>
</organism>
<proteinExistence type="predicted"/>
<evidence type="ECO:0000313" key="2">
    <source>
        <dbReference type="Proteomes" id="UP001177260"/>
    </source>
</evidence>